<evidence type="ECO:0000256" key="2">
    <source>
        <dbReference type="SAM" id="MobiDB-lite"/>
    </source>
</evidence>
<accession>A0AAV1EBV5</accession>
<feature type="compositionally biased region" description="Basic and acidic residues" evidence="2">
    <location>
        <begin position="139"/>
        <end position="160"/>
    </location>
</feature>
<feature type="domain" description="K Homology" evidence="3">
    <location>
        <begin position="170"/>
        <end position="243"/>
    </location>
</feature>
<dbReference type="InterPro" id="IPR036612">
    <property type="entry name" value="KH_dom_type_1_sf"/>
</dbReference>
<sequence>MAEEDVMVAAPEAPGVQLPTDHEKKRKLGDLETEAPEPLSGIDSNSQRNNGDGVHVENADQKEDADNESELKRPRLDDSVEEPAAPAPENGFKVEENPNGEADRNINGIDQEQQVLAGQEQNDDADQTKPQTESGDGAEIEKVESESGEGKENPVGEVKEPSAGSGSDGTTTSKKMEVPNNKVGVLIGKAGDTIRFLQFNSGAKIQIMRDADADPRAPTRPVELIGTLESINKAEKLINDVIAEADAGGSPSLVARGLSSGQSVVGDQVEIQVPNEKVGLIIGKGGETIKNLQTRSGARIQLVPQHLPAGDQSKERTVRVSGDRKQIEMAKEMIKEVMTQPMRPSPLSGGGYNQPAFRPRGPVTPQWTNRGHPGQHMGGYEYQQRGPYPQQNPQYPPQYNYPQQAPRTSFGPGWEQRPAMHGPPQGNYYGQGPEYGQPGPYSQAPAPSYGPGYNEMKYDHQVPSQHPYGGPGVPPQSTGGYSQATGAHPGYGPQDQYGRPGGYGMPPQGPHSQTYGQPPRANQPGEMQYSALPSAQAYGSNVPPQQTYGYSGGMQQGYPPYAASGHADGYSHPPATTPAGPGYAQPAASQPVSGYGQPGMQQPSSYAASVGGYGSYPSQPGYTDQAAAAPNTGYGYQAPADAAYPGTTTYGAPATAQQGYAVQQPPPTQPGYDQTANAQAAYGTAPASTPAPAATPASSTPAAAPAGYVKSVSPQPGYPQYDSSQMYTAPR</sequence>
<dbReference type="GO" id="GO:0003723">
    <property type="term" value="F:RNA binding"/>
    <property type="evidence" value="ECO:0007669"/>
    <property type="project" value="InterPro"/>
</dbReference>
<dbReference type="AlphaFoldDB" id="A0AAV1EBV5"/>
<organism evidence="4 5">
    <name type="scientific">Oldenlandia corymbosa var. corymbosa</name>
    <dbReference type="NCBI Taxonomy" id="529605"/>
    <lineage>
        <taxon>Eukaryota</taxon>
        <taxon>Viridiplantae</taxon>
        <taxon>Streptophyta</taxon>
        <taxon>Embryophyta</taxon>
        <taxon>Tracheophyta</taxon>
        <taxon>Spermatophyta</taxon>
        <taxon>Magnoliopsida</taxon>
        <taxon>eudicotyledons</taxon>
        <taxon>Gunneridae</taxon>
        <taxon>Pentapetalae</taxon>
        <taxon>asterids</taxon>
        <taxon>lamiids</taxon>
        <taxon>Gentianales</taxon>
        <taxon>Rubiaceae</taxon>
        <taxon>Rubioideae</taxon>
        <taxon>Spermacoceae</taxon>
        <taxon>Hedyotis-Oldenlandia complex</taxon>
        <taxon>Oldenlandia</taxon>
    </lineage>
</organism>
<keyword evidence="5" id="KW-1185">Reference proteome</keyword>
<feature type="region of interest" description="Disordered" evidence="2">
    <location>
        <begin position="1"/>
        <end position="177"/>
    </location>
</feature>
<feature type="region of interest" description="Disordered" evidence="2">
    <location>
        <begin position="559"/>
        <end position="606"/>
    </location>
</feature>
<evidence type="ECO:0000313" key="5">
    <source>
        <dbReference type="Proteomes" id="UP001161247"/>
    </source>
</evidence>
<dbReference type="Pfam" id="PF00013">
    <property type="entry name" value="KH_1"/>
    <property type="match status" value="2"/>
</dbReference>
<dbReference type="Proteomes" id="UP001161247">
    <property type="component" value="Chromosome 8"/>
</dbReference>
<gene>
    <name evidence="4" type="ORF">OLC1_LOCUS23248</name>
</gene>
<evidence type="ECO:0000256" key="1">
    <source>
        <dbReference type="ARBA" id="ARBA00022737"/>
    </source>
</evidence>
<feature type="compositionally biased region" description="Low complexity" evidence="2">
    <location>
        <begin position="164"/>
        <end position="173"/>
    </location>
</feature>
<dbReference type="InterPro" id="IPR004088">
    <property type="entry name" value="KH_dom_type_1"/>
</dbReference>
<feature type="compositionally biased region" description="Basic and acidic residues" evidence="2">
    <location>
        <begin position="54"/>
        <end position="78"/>
    </location>
</feature>
<feature type="compositionally biased region" description="Low complexity" evidence="2">
    <location>
        <begin position="422"/>
        <end position="443"/>
    </location>
</feature>
<feature type="compositionally biased region" description="Low complexity" evidence="2">
    <location>
        <begin position="638"/>
        <end position="656"/>
    </location>
</feature>
<dbReference type="SUPFAM" id="SSF54791">
    <property type="entry name" value="Eukaryotic type KH-domain (KH-domain type I)"/>
    <property type="match status" value="2"/>
</dbReference>
<dbReference type="Gene3D" id="3.30.1370.10">
    <property type="entry name" value="K Homology domain, type 1"/>
    <property type="match status" value="2"/>
</dbReference>
<reference evidence="4" key="1">
    <citation type="submission" date="2023-03" db="EMBL/GenBank/DDBJ databases">
        <authorList>
            <person name="Julca I."/>
        </authorList>
    </citation>
    <scope>NUCLEOTIDE SEQUENCE</scope>
</reference>
<dbReference type="InterPro" id="IPR004087">
    <property type="entry name" value="KH_dom"/>
</dbReference>
<evidence type="ECO:0000313" key="4">
    <source>
        <dbReference type="EMBL" id="CAI9117146.1"/>
    </source>
</evidence>
<feature type="region of interest" description="Disordered" evidence="2">
    <location>
        <begin position="358"/>
        <end position="527"/>
    </location>
</feature>
<feature type="region of interest" description="Disordered" evidence="2">
    <location>
        <begin position="633"/>
        <end position="731"/>
    </location>
</feature>
<feature type="compositionally biased region" description="Low complexity" evidence="2">
    <location>
        <begin position="684"/>
        <end position="706"/>
    </location>
</feature>
<keyword evidence="1" id="KW-0677">Repeat</keyword>
<evidence type="ECO:0000259" key="3">
    <source>
        <dbReference type="SMART" id="SM00322"/>
    </source>
</evidence>
<dbReference type="PANTHER" id="PTHR10288">
    <property type="entry name" value="KH DOMAIN CONTAINING RNA BINDING PROTEIN"/>
    <property type="match status" value="1"/>
</dbReference>
<dbReference type="CDD" id="cd00105">
    <property type="entry name" value="KH-I"/>
    <property type="match status" value="1"/>
</dbReference>
<feature type="compositionally biased region" description="Low complexity" evidence="2">
    <location>
        <begin position="387"/>
        <end position="404"/>
    </location>
</feature>
<feature type="compositionally biased region" description="Polar residues" evidence="2">
    <location>
        <begin position="475"/>
        <end position="485"/>
    </location>
</feature>
<feature type="compositionally biased region" description="Polar residues" evidence="2">
    <location>
        <begin position="108"/>
        <end position="120"/>
    </location>
</feature>
<proteinExistence type="predicted"/>
<feature type="compositionally biased region" description="Basic and acidic residues" evidence="2">
    <location>
        <begin position="92"/>
        <end position="104"/>
    </location>
</feature>
<dbReference type="SMART" id="SM00322">
    <property type="entry name" value="KH"/>
    <property type="match status" value="2"/>
</dbReference>
<feature type="domain" description="K Homology" evidence="3">
    <location>
        <begin position="265"/>
        <end position="339"/>
    </location>
</feature>
<feature type="compositionally biased region" description="Polar residues" evidence="2">
    <location>
        <begin position="721"/>
        <end position="731"/>
    </location>
</feature>
<feature type="compositionally biased region" description="Low complexity" evidence="2">
    <location>
        <begin position="573"/>
        <end position="591"/>
    </location>
</feature>
<protein>
    <submittedName>
        <fullName evidence="4">OLC1v1018488C1</fullName>
    </submittedName>
</protein>
<name>A0AAV1EBV5_OLDCO</name>
<dbReference type="EMBL" id="OX459125">
    <property type="protein sequence ID" value="CAI9117146.1"/>
    <property type="molecule type" value="Genomic_DNA"/>
</dbReference>